<accession>A0A8T2QX39</accession>
<dbReference type="Proteomes" id="UP000825935">
    <property type="component" value="Chromosome 31"/>
</dbReference>
<evidence type="ECO:0000313" key="5">
    <source>
        <dbReference type="EMBL" id="KAH7288649.1"/>
    </source>
</evidence>
<dbReference type="EMBL" id="CM035436">
    <property type="protein sequence ID" value="KAH7288649.1"/>
    <property type="molecule type" value="Genomic_DNA"/>
</dbReference>
<gene>
    <name evidence="5" type="ORF">KP509_31G035400</name>
</gene>
<dbReference type="InterPro" id="IPR004860">
    <property type="entry name" value="LAGLIDADG_dom"/>
</dbReference>
<feature type="repeat" description="PPR" evidence="2">
    <location>
        <begin position="684"/>
        <end position="721"/>
    </location>
</feature>
<keyword evidence="1" id="KW-0677">Repeat</keyword>
<dbReference type="GO" id="GO:0004519">
    <property type="term" value="F:endonuclease activity"/>
    <property type="evidence" value="ECO:0007669"/>
    <property type="project" value="InterPro"/>
</dbReference>
<dbReference type="Pfam" id="PF03161">
    <property type="entry name" value="LAGLIDADG_2"/>
    <property type="match status" value="1"/>
</dbReference>
<dbReference type="GO" id="GO:0045292">
    <property type="term" value="P:mRNA cis splicing, via spliceosome"/>
    <property type="evidence" value="ECO:0007669"/>
    <property type="project" value="TreeGrafter"/>
</dbReference>
<dbReference type="Gene3D" id="3.10.28.10">
    <property type="entry name" value="Homing endonucleases"/>
    <property type="match status" value="2"/>
</dbReference>
<dbReference type="PROSITE" id="PS51375">
    <property type="entry name" value="PPR"/>
    <property type="match status" value="6"/>
</dbReference>
<evidence type="ECO:0000256" key="1">
    <source>
        <dbReference type="ARBA" id="ARBA00022737"/>
    </source>
</evidence>
<organism evidence="5 6">
    <name type="scientific">Ceratopteris richardii</name>
    <name type="common">Triangle waterfern</name>
    <dbReference type="NCBI Taxonomy" id="49495"/>
    <lineage>
        <taxon>Eukaryota</taxon>
        <taxon>Viridiplantae</taxon>
        <taxon>Streptophyta</taxon>
        <taxon>Embryophyta</taxon>
        <taxon>Tracheophyta</taxon>
        <taxon>Polypodiopsida</taxon>
        <taxon>Polypodiidae</taxon>
        <taxon>Polypodiales</taxon>
        <taxon>Pteridineae</taxon>
        <taxon>Pteridaceae</taxon>
        <taxon>Parkerioideae</taxon>
        <taxon>Ceratopteris</taxon>
    </lineage>
</organism>
<reference evidence="5" key="1">
    <citation type="submission" date="2021-08" db="EMBL/GenBank/DDBJ databases">
        <title>WGS assembly of Ceratopteris richardii.</title>
        <authorList>
            <person name="Marchant D.B."/>
            <person name="Chen G."/>
            <person name="Jenkins J."/>
            <person name="Shu S."/>
            <person name="Leebens-Mack J."/>
            <person name="Grimwood J."/>
            <person name="Schmutz J."/>
            <person name="Soltis P."/>
            <person name="Soltis D."/>
            <person name="Chen Z.-H."/>
        </authorList>
    </citation>
    <scope>NUCLEOTIDE SEQUENCE</scope>
    <source>
        <strain evidence="5">Whitten #5841</strain>
        <tissue evidence="5">Leaf</tissue>
    </source>
</reference>
<feature type="compositionally biased region" description="Acidic residues" evidence="3">
    <location>
        <begin position="1261"/>
        <end position="1285"/>
    </location>
</feature>
<dbReference type="GO" id="GO:0000373">
    <property type="term" value="P:Group II intron splicing"/>
    <property type="evidence" value="ECO:0007669"/>
    <property type="project" value="TreeGrafter"/>
</dbReference>
<protein>
    <recommendedName>
        <fullName evidence="4">Homing endonuclease LAGLIDADG domain-containing protein</fullName>
    </recommendedName>
</protein>
<dbReference type="SUPFAM" id="SSF55608">
    <property type="entry name" value="Homing endonucleases"/>
    <property type="match status" value="1"/>
</dbReference>
<keyword evidence="6" id="KW-1185">Reference proteome</keyword>
<dbReference type="InterPro" id="IPR027434">
    <property type="entry name" value="Homing_endonucl"/>
</dbReference>
<feature type="repeat" description="PPR" evidence="2">
    <location>
        <begin position="829"/>
        <end position="863"/>
    </location>
</feature>
<dbReference type="InterPro" id="IPR052500">
    <property type="entry name" value="Chloro/Mito_RNA_Process"/>
</dbReference>
<dbReference type="Pfam" id="PF13812">
    <property type="entry name" value="PPR_3"/>
    <property type="match status" value="2"/>
</dbReference>
<feature type="repeat" description="PPR" evidence="2">
    <location>
        <begin position="935"/>
        <end position="965"/>
    </location>
</feature>
<evidence type="ECO:0000259" key="4">
    <source>
        <dbReference type="Pfam" id="PF03161"/>
    </source>
</evidence>
<dbReference type="PANTHER" id="PTHR47539">
    <property type="entry name" value="PENTATRICOPEPTIDE REPEAT-CONTAINING PROTEIN OTP51, CHLOROPLASTIC"/>
    <property type="match status" value="1"/>
</dbReference>
<feature type="region of interest" description="Disordered" evidence="3">
    <location>
        <begin position="507"/>
        <end position="537"/>
    </location>
</feature>
<dbReference type="NCBIfam" id="TIGR00756">
    <property type="entry name" value="PPR"/>
    <property type="match status" value="4"/>
</dbReference>
<evidence type="ECO:0000256" key="2">
    <source>
        <dbReference type="PROSITE-ProRule" id="PRU00708"/>
    </source>
</evidence>
<feature type="region of interest" description="Disordered" evidence="3">
    <location>
        <begin position="129"/>
        <end position="157"/>
    </location>
</feature>
<name>A0A8T2QX39_CERRI</name>
<sequence length="1285" mass="145625">MIKAGAGLYHAYFARGLVPKHMYGQQPFVYSPRLCVVHPASNSLLLSSGFRDLHSNGGRDTHGPACGKSYNFSKTVLKHAVINSLWSFENGISHFDHIATLLSYRGFQTSSKNKTTTSDLIKSLKLSKNEGTSASTTRNTVAATGHVSSKNKATTSDSIKNLSISESEGTIASASIKTVASGHERSVEEGKCISPESSTVSGKVDRDLSQGVSRAQEPLSSFIPQHVVDTGYAKKKEFSERQNQPRLTAYKEKNTIELRDWRKNKSYPVLNLESIRNESNKSPTPHLEVDAVQEDQKDASVVLKVSCERKRGTTSESTNRKSLLAAAFDVDPSAKALENSDFLDSGLVKKKMIAHGSMHEESMGNKLGGETIALKQEHVQEEENNADLQHIHFCNKNAADIQSYEGTTFSSRETIDLAGKPLSVINTNSQQPGHERDFAVQGVFGGDTSSKLVSNRSTQSDIDRMSGIKLSTRSTPSKETVDSYSKQDEQFVMRKVNAFNRWLAEGSQSENSMEAASSKCYDRNRHKQRKKNEVKEKDLSVKPIPGEPHYEFLIRRKQVRAEVQKALIDDVDDYEHVGDDWVRKRLGWLCKEIPVLKASGLVKMLNNQRKWIKQEHLKELIEHLIRYMELNRAHRVLKWMQQQPFYEFEYDLHNNMAFILGRNDKVSRCQDVFDEIVRNGQFPDASSFTALIKAYLHKGDQGDINDAWKLYLQMLQLGMEVSESLSEELLMSLTCPTGRWIRQIDELLEKMKTSGMHINEKMYGRVLEVYGKRGDHKKVDATIDEMRKHNLKMTLGILNSRIEACVKNGDIKKAEHTLEEIIELGFKPDWHSYAYLIQVYGKANSPVQAWEVFEKMKGIGLPMNFATYQATIDAMAADGQHINEVMQVLSEVEKSGIKPLQPCYNSVMNMFLRLEKYDEVESIYKRGKEAKVRPAHAAYNMLMQAYVATGKLENAEALFQEMKKTEGIGPNTRTYNILLEGYGTACMKGRARELFEEMTEKGCQLDADVKVKVQSLISAKRIANLEKKKLVLTDEQREIIPGLLLGGARMESPDNNRTYELHLEFKCEDEVKKVIKDRLSFLFQAWWKPNQTPSLNQLTATKECEDVLAGASAIVPIVRLETVSHGSFRFYAHQYRPKGEPVIPKLIHRWLKPRTLAYWYMYGGRKCERTGGIILNASKYSGKQLQLVIKALKARTIDCRRRKKRNGDVIRFEGKSAMWLWKLMEPYILKSVKEQLRPEESPVDSALAKGTRGWDYQGQENNDESEGTSDEDDWDDLGDEVEMTT</sequence>
<dbReference type="SUPFAM" id="SSF48452">
    <property type="entry name" value="TPR-like"/>
    <property type="match status" value="1"/>
</dbReference>
<proteinExistence type="predicted"/>
<feature type="repeat" description="PPR" evidence="2">
    <location>
        <begin position="864"/>
        <end position="899"/>
    </location>
</feature>
<feature type="repeat" description="PPR" evidence="2">
    <location>
        <begin position="971"/>
        <end position="1005"/>
    </location>
</feature>
<dbReference type="PANTHER" id="PTHR47539:SF1">
    <property type="entry name" value="PENTATRICOPEPTIDE REPEAT-CONTAINING PROTEIN OTP51, CHLOROPLASTIC"/>
    <property type="match status" value="1"/>
</dbReference>
<feature type="region of interest" description="Disordered" evidence="3">
    <location>
        <begin position="1239"/>
        <end position="1285"/>
    </location>
</feature>
<evidence type="ECO:0000256" key="3">
    <source>
        <dbReference type="SAM" id="MobiDB-lite"/>
    </source>
</evidence>
<dbReference type="OrthoDB" id="2020589at2759"/>
<feature type="domain" description="Homing endonuclease LAGLIDADG" evidence="4">
    <location>
        <begin position="1037"/>
        <end position="1219"/>
    </location>
</feature>
<feature type="repeat" description="PPR" evidence="2">
    <location>
        <begin position="794"/>
        <end position="828"/>
    </location>
</feature>
<dbReference type="InterPro" id="IPR002885">
    <property type="entry name" value="PPR_rpt"/>
</dbReference>
<evidence type="ECO:0000313" key="6">
    <source>
        <dbReference type="Proteomes" id="UP000825935"/>
    </source>
</evidence>
<dbReference type="Gene3D" id="1.25.40.10">
    <property type="entry name" value="Tetratricopeptide repeat domain"/>
    <property type="match status" value="3"/>
</dbReference>
<comment type="caution">
    <text evidence="5">The sequence shown here is derived from an EMBL/GenBank/DDBJ whole genome shotgun (WGS) entry which is preliminary data.</text>
</comment>
<dbReference type="InterPro" id="IPR011990">
    <property type="entry name" value="TPR-like_helical_dom_sf"/>
</dbReference>
<dbReference type="GO" id="GO:0048564">
    <property type="term" value="P:photosystem I assembly"/>
    <property type="evidence" value="ECO:0007669"/>
    <property type="project" value="TreeGrafter"/>
</dbReference>
<dbReference type="Pfam" id="PF13041">
    <property type="entry name" value="PPR_2"/>
    <property type="match status" value="1"/>
</dbReference>